<dbReference type="PROSITE" id="PS50893">
    <property type="entry name" value="ABC_TRANSPORTER_2"/>
    <property type="match status" value="1"/>
</dbReference>
<dbReference type="InterPro" id="IPR003439">
    <property type="entry name" value="ABC_transporter-like_ATP-bd"/>
</dbReference>
<dbReference type="PROSITE" id="PS00211">
    <property type="entry name" value="ABC_TRANSPORTER_1"/>
    <property type="match status" value="1"/>
</dbReference>
<name>A0A5R9EK34_9LACT</name>
<dbReference type="GO" id="GO:0016887">
    <property type="term" value="F:ATP hydrolysis activity"/>
    <property type="evidence" value="ECO:0007669"/>
    <property type="project" value="InterPro"/>
</dbReference>
<dbReference type="InterPro" id="IPR003593">
    <property type="entry name" value="AAA+_ATPase"/>
</dbReference>
<dbReference type="GO" id="GO:0005524">
    <property type="term" value="F:ATP binding"/>
    <property type="evidence" value="ECO:0007669"/>
    <property type="project" value="UniProtKB-KW"/>
</dbReference>
<dbReference type="Gene3D" id="3.40.50.300">
    <property type="entry name" value="P-loop containing nucleotide triphosphate hydrolases"/>
    <property type="match status" value="1"/>
</dbReference>
<keyword evidence="1" id="KW-0547">Nucleotide-binding</keyword>
<dbReference type="AlphaFoldDB" id="A0A5R9EK34"/>
<dbReference type="SUPFAM" id="SSF52540">
    <property type="entry name" value="P-loop containing nucleoside triphosphate hydrolases"/>
    <property type="match status" value="1"/>
</dbReference>
<proteinExistence type="predicted"/>
<comment type="caution">
    <text evidence="4">The sequence shown here is derived from an EMBL/GenBank/DDBJ whole genome shotgun (WGS) entry which is preliminary data.</text>
</comment>
<evidence type="ECO:0000256" key="1">
    <source>
        <dbReference type="ARBA" id="ARBA00022741"/>
    </source>
</evidence>
<sequence length="313" mass="35124">MSYVEINNIYKSYGKDQVLDNVSFEIESGECFGLIGPNGAGKSTLIDIITGLTQYNSGDISVDGHVVPQDVVKVREQIGLVPQEIALMQELNATSNLEYFGGLYGLSGHLLKERINEALEVVGLTEHTKKAVKTFSGGMQRRLNIAAAILHRPKFLILDEPTVGVDPQSRNKIFEFIQYMNQEYGTTVLYTSHYMEEVEALCERLFILDNGQQIGYGTQAEIKQLVQDTVKWFIDVEQAPLDLEEKLTTRLSGVQQVVSENNSFHLIVDPVEFNTKELMTLINEENIELTTLNKEALSLEEAFLQLTGKTLRD</sequence>
<feature type="domain" description="ABC transporter" evidence="3">
    <location>
        <begin position="4"/>
        <end position="235"/>
    </location>
</feature>
<accession>A0A5R9EK34</accession>
<dbReference type="PANTHER" id="PTHR43582">
    <property type="entry name" value="LINEARMYCIN RESISTANCE ATP-BINDING PROTEIN LNRL"/>
    <property type="match status" value="1"/>
</dbReference>
<dbReference type="SMART" id="SM00382">
    <property type="entry name" value="AAA"/>
    <property type="match status" value="1"/>
</dbReference>
<evidence type="ECO:0000313" key="5">
    <source>
        <dbReference type="Proteomes" id="UP000306420"/>
    </source>
</evidence>
<gene>
    <name evidence="4" type="ORF">FEZ33_01590</name>
</gene>
<evidence type="ECO:0000313" key="4">
    <source>
        <dbReference type="EMBL" id="TLQ49353.1"/>
    </source>
</evidence>
<dbReference type="RefSeq" id="WP_138403635.1">
    <property type="nucleotide sequence ID" value="NZ_VBSP01000002.1"/>
</dbReference>
<dbReference type="InterPro" id="IPR017871">
    <property type="entry name" value="ABC_transporter-like_CS"/>
</dbReference>
<keyword evidence="2 4" id="KW-0067">ATP-binding</keyword>
<dbReference type="InterPro" id="IPR027417">
    <property type="entry name" value="P-loop_NTPase"/>
</dbReference>
<protein>
    <submittedName>
        <fullName evidence="4">ABC transporter ATP-binding protein</fullName>
    </submittedName>
</protein>
<evidence type="ECO:0000256" key="2">
    <source>
        <dbReference type="ARBA" id="ARBA00022840"/>
    </source>
</evidence>
<organism evidence="4 5">
    <name type="scientific">Ruoffia tabacinasalis</name>
    <dbReference type="NCBI Taxonomy" id="87458"/>
    <lineage>
        <taxon>Bacteria</taxon>
        <taxon>Bacillati</taxon>
        <taxon>Bacillota</taxon>
        <taxon>Bacilli</taxon>
        <taxon>Lactobacillales</taxon>
        <taxon>Aerococcaceae</taxon>
        <taxon>Ruoffia</taxon>
    </lineage>
</organism>
<reference evidence="4 5" key="1">
    <citation type="submission" date="2019-05" db="EMBL/GenBank/DDBJ databases">
        <title>The metagenome of a microbial culture collection derived from dairy environment covers the genomic content of the human microbiome.</title>
        <authorList>
            <person name="Roder T."/>
            <person name="Wuthrich D."/>
            <person name="Sattari Z."/>
            <person name="Von Ah U."/>
            <person name="Bar C."/>
            <person name="Ronchi F."/>
            <person name="Macpherson A.J."/>
            <person name="Ganal-Vonarburg S.C."/>
            <person name="Bruggmann R."/>
            <person name="Vergeres G."/>
        </authorList>
    </citation>
    <scope>NUCLEOTIDE SEQUENCE [LARGE SCALE GENOMIC DNA]</scope>
    <source>
        <strain evidence="4 5">FAM 24227</strain>
    </source>
</reference>
<dbReference type="EMBL" id="VBSP01000002">
    <property type="protein sequence ID" value="TLQ49353.1"/>
    <property type="molecule type" value="Genomic_DNA"/>
</dbReference>
<dbReference type="PANTHER" id="PTHR43582:SF2">
    <property type="entry name" value="LINEARMYCIN RESISTANCE ATP-BINDING PROTEIN LNRL"/>
    <property type="match status" value="1"/>
</dbReference>
<dbReference type="Proteomes" id="UP000306420">
    <property type="component" value="Unassembled WGS sequence"/>
</dbReference>
<evidence type="ECO:0000259" key="3">
    <source>
        <dbReference type="PROSITE" id="PS50893"/>
    </source>
</evidence>
<dbReference type="Pfam" id="PF00005">
    <property type="entry name" value="ABC_tran"/>
    <property type="match status" value="1"/>
</dbReference>
<dbReference type="OrthoDB" id="9804819at2"/>